<dbReference type="Proteomes" id="UP001172386">
    <property type="component" value="Unassembled WGS sequence"/>
</dbReference>
<gene>
    <name evidence="1" type="ORF">H2198_004292</name>
</gene>
<reference evidence="1" key="1">
    <citation type="submission" date="2022-10" db="EMBL/GenBank/DDBJ databases">
        <title>Culturing micro-colonial fungi from biological soil crusts in the Mojave desert and describing Neophaeococcomyces mojavensis, and introducing the new genera and species Taxawa tesnikishii.</title>
        <authorList>
            <person name="Kurbessoian T."/>
            <person name="Stajich J.E."/>
        </authorList>
    </citation>
    <scope>NUCLEOTIDE SEQUENCE</scope>
    <source>
        <strain evidence="1">JES_112</strain>
    </source>
</reference>
<sequence length="393" mass="43686">MALVIQAYTFMYQYANSWLHTASKKQPGALKMGVLSAAQINPAAAIHPAETHPGVILYAIASRDESTAKSTARKYNFQKHYGSYEALLADPEVDFVYISTPNGLHYEWASKAVKAGKHVLLEKPFTSNAKEAEAIVREAEEAGKVLMEAFHWQFHPAAHLWRSLLESGKYGQIVSTDAKMTASPGVPHGDIRWQFDLAGGSMMDATYALSFTRYALRAGVPEKILSAVARPYDKDERVDAAMTATMLFNTPGGQTVHSRVYTDIARSWVGGLIPRIWELPQIEVETEKAVILFYNAMMPHLYHYIAITDKSSGQTEYKKQYAGGPIWDNVETSTGKGGESFWSTYRYQLEAFVSKLQGKEPACWVTGEESINQMKTIDQIYQAAGLPLRPGKV</sequence>
<evidence type="ECO:0000313" key="1">
    <source>
        <dbReference type="EMBL" id="KAJ9657417.1"/>
    </source>
</evidence>
<organism evidence="1 2">
    <name type="scientific">Neophaeococcomyces mojaviensis</name>
    <dbReference type="NCBI Taxonomy" id="3383035"/>
    <lineage>
        <taxon>Eukaryota</taxon>
        <taxon>Fungi</taxon>
        <taxon>Dikarya</taxon>
        <taxon>Ascomycota</taxon>
        <taxon>Pezizomycotina</taxon>
        <taxon>Eurotiomycetes</taxon>
        <taxon>Chaetothyriomycetidae</taxon>
        <taxon>Chaetothyriales</taxon>
        <taxon>Chaetothyriales incertae sedis</taxon>
        <taxon>Neophaeococcomyces</taxon>
    </lineage>
</organism>
<evidence type="ECO:0000313" key="2">
    <source>
        <dbReference type="Proteomes" id="UP001172386"/>
    </source>
</evidence>
<name>A0ACC3A8V1_9EURO</name>
<proteinExistence type="predicted"/>
<keyword evidence="2" id="KW-1185">Reference proteome</keyword>
<protein>
    <submittedName>
        <fullName evidence="1">Uncharacterized protein</fullName>
    </submittedName>
</protein>
<dbReference type="EMBL" id="JAPDRQ010000064">
    <property type="protein sequence ID" value="KAJ9657417.1"/>
    <property type="molecule type" value="Genomic_DNA"/>
</dbReference>
<accession>A0ACC3A8V1</accession>
<comment type="caution">
    <text evidence="1">The sequence shown here is derived from an EMBL/GenBank/DDBJ whole genome shotgun (WGS) entry which is preliminary data.</text>
</comment>